<feature type="chain" id="PRO_5003051956" evidence="1">
    <location>
        <begin position="25"/>
        <end position="118"/>
    </location>
</feature>
<geneLocation type="plasmid" evidence="2 3">
    <name>XNC1_p</name>
</geneLocation>
<keyword evidence="3" id="KW-1185">Reference proteome</keyword>
<gene>
    <name evidence="2" type="ORF">XNC1_p0078</name>
</gene>
<organism evidence="2 3">
    <name type="scientific">Xenorhabdus nematophila (strain ATCC 19061 / DSM 3370 / CCUG 14189 / LMG 1036 / NCIMB 9965 / AN6)</name>
    <dbReference type="NCBI Taxonomy" id="406817"/>
    <lineage>
        <taxon>Bacteria</taxon>
        <taxon>Pseudomonadati</taxon>
        <taxon>Pseudomonadota</taxon>
        <taxon>Gammaproteobacteria</taxon>
        <taxon>Enterobacterales</taxon>
        <taxon>Morganellaceae</taxon>
        <taxon>Xenorhabdus</taxon>
    </lineage>
</organism>
<feature type="signal peptide" evidence="1">
    <location>
        <begin position="1"/>
        <end position="24"/>
    </location>
</feature>
<evidence type="ECO:0000256" key="1">
    <source>
        <dbReference type="SAM" id="SignalP"/>
    </source>
</evidence>
<name>D3VLZ4_XENNA</name>
<proteinExistence type="predicted"/>
<evidence type="ECO:0000313" key="2">
    <source>
        <dbReference type="EMBL" id="CBJ92946.1"/>
    </source>
</evidence>
<evidence type="ECO:0000313" key="3">
    <source>
        <dbReference type="Proteomes" id="UP000008075"/>
    </source>
</evidence>
<dbReference type="KEGG" id="xne:XNC1_p0078"/>
<dbReference type="AlphaFoldDB" id="D3VLZ4"/>
<keyword evidence="2" id="KW-0614">Plasmid</keyword>
<dbReference type="HOGENOM" id="CLU_2132573_0_0_6"/>
<reference evidence="2 3" key="1">
    <citation type="journal article" date="2011" name="PLoS ONE">
        <title>The entomopathogenic bacterial endosymbionts xenorhabdus and photorhabdus: convergent lifestyles from divergent genomes.</title>
        <authorList>
            <person name="Chaston J.M."/>
            <person name="Suen G."/>
            <person name="Tucker S.L."/>
            <person name="Andersen A.W."/>
            <person name="Bhasin A."/>
            <person name="Bode E."/>
            <person name="Bode H.B."/>
            <person name="Brachmann A.O."/>
            <person name="Cowles C.E."/>
            <person name="Cowles K.N."/>
            <person name="Darby C."/>
            <person name="de Leon L."/>
            <person name="Drace K."/>
            <person name="Du Z."/>
            <person name="Givaudan A."/>
            <person name="Herbert Tran E.E."/>
            <person name="Jewell K.A."/>
            <person name="Knack J.J."/>
            <person name="Krasomil-Osterfeld K.C."/>
            <person name="Kukor R."/>
            <person name="Lanois A."/>
            <person name="Latreille P."/>
            <person name="Leimgruber N.K."/>
            <person name="Lipke C.M."/>
            <person name="Liu R."/>
            <person name="Lu X."/>
            <person name="Martens E.C."/>
            <person name="Marri P.R."/>
            <person name="Medigue C."/>
            <person name="Menard M.L."/>
            <person name="Miller N.M."/>
            <person name="Morales-Soto N."/>
            <person name="Norton S."/>
            <person name="Ogier J.C."/>
            <person name="Orchard S.S."/>
            <person name="Park D."/>
            <person name="Park Y."/>
            <person name="Qurollo B.A."/>
            <person name="Sugar D.R."/>
            <person name="Richards G.R."/>
            <person name="Rouy Z."/>
            <person name="Slominski B."/>
            <person name="Slominski K."/>
            <person name="Snyder H."/>
            <person name="Tjaden B.C."/>
            <person name="van der Hoeven R."/>
            <person name="Welch R.D."/>
            <person name="Wheeler C."/>
            <person name="Xiang B."/>
            <person name="Barbazuk B."/>
            <person name="Gaudriault S."/>
            <person name="Goodner B."/>
            <person name="Slater S.C."/>
            <person name="Forst S."/>
            <person name="Goldman B.S."/>
            <person name="Goodrich-Blair H."/>
        </authorList>
    </citation>
    <scope>NUCLEOTIDE SEQUENCE [LARGE SCALE GENOMIC DNA]</scope>
    <source>
        <strain evidence="3">ATCC 19061 / DSM 3370 / CCUG 14189 / LMG 1036 / NCIMB 9965 / AN6</strain>
    </source>
</reference>
<sequence length="118" mass="13233">MKEIEMKFFIVPLVLAAISSSAIADERSLAMICKKPNNIASSQVGKVTDINTDNVGNINYKISENDKWYYLKGNTDVITQIQYDFLKLAFITESTMSFCVSNEGKTLALELTQNIIKK</sequence>
<dbReference type="EMBL" id="FN667743">
    <property type="protein sequence ID" value="CBJ92946.1"/>
    <property type="molecule type" value="Genomic_DNA"/>
</dbReference>
<accession>D3VLZ4</accession>
<protein>
    <submittedName>
        <fullName evidence="2">Uncharacterized protein</fullName>
    </submittedName>
</protein>
<dbReference type="Proteomes" id="UP000008075">
    <property type="component" value="Plasmid XNC1_p"/>
</dbReference>
<keyword evidence="1" id="KW-0732">Signal</keyword>